<dbReference type="Gene3D" id="3.40.710.10">
    <property type="entry name" value="DD-peptidase/beta-lactamase superfamily"/>
    <property type="match status" value="1"/>
</dbReference>
<sequence>MDNFESRLAQATDAAVPARDLLGPLAVVVDDKGQVLYRHAAGRQWLCDSINDDAPLLDADSTVTLGSAGKIVTHIAALQLVERGLLALDAPVYDHLPELRACNVLAGMDNDGQTPTPQMRAPCRPVTLRHLLLHTSGLTDHETVDKRFGAGTADQVMAGLVNDSAHAIAQRFAIPLLFHPGEGFAYGYSIHWTQLLVTRVSRSASFLAHVQASIFDPLGMASSSYAPRQVFDVWQRRLRMVERKTDTDGMSILAEADDDFSQGLTCSMSDVGTLLSAVLASSPVLLNTKEHYDLLLTGQLPVGSASLSELRNESDNYGFVTGKASGHESAAPAVNWSAGGLVVGDEALPVSSMPPGTVTWEGMPNVLWAVNREKKRAAFFATQLVPVGDAKANTLALSFMHDVWSTFG</sequence>
<reference evidence="5" key="1">
    <citation type="journal article" date="2014" name="Genome Announc.">
        <title>Genome sequence of the pathogenic fungus Sporothrix schenckii (ATCC 58251).</title>
        <authorList>
            <person name="Cuomo C.A."/>
            <person name="Rodriguez-Del Valle N."/>
            <person name="Perez-Sanchez L."/>
            <person name="Abouelleil A."/>
            <person name="Goldberg J."/>
            <person name="Young S."/>
            <person name="Zeng Q."/>
            <person name="Birren B.W."/>
        </authorList>
    </citation>
    <scope>NUCLEOTIDE SEQUENCE [LARGE SCALE GENOMIC DNA]</scope>
    <source>
        <strain evidence="5">ATCC 58251 / de Perez 2211183</strain>
    </source>
</reference>
<dbReference type="InterPro" id="IPR012338">
    <property type="entry name" value="Beta-lactam/transpept-like"/>
</dbReference>
<dbReference type="HOGENOM" id="CLU_020027_11_1_1"/>
<dbReference type="InterPro" id="IPR050789">
    <property type="entry name" value="Diverse_Enzym_Activities"/>
</dbReference>
<dbReference type="EMBL" id="KI440843">
    <property type="protein sequence ID" value="ERT01016.1"/>
    <property type="molecule type" value="Genomic_DNA"/>
</dbReference>
<dbReference type="PANTHER" id="PTHR43283">
    <property type="entry name" value="BETA-LACTAMASE-RELATED"/>
    <property type="match status" value="1"/>
</dbReference>
<keyword evidence="5" id="KW-1185">Reference proteome</keyword>
<feature type="domain" description="Beta-lactamase-related" evidence="3">
    <location>
        <begin position="25"/>
        <end position="395"/>
    </location>
</feature>
<dbReference type="AlphaFoldDB" id="U7Q2T3"/>
<comment type="similarity">
    <text evidence="1">Belongs to the class-A beta-lactamase family.</text>
</comment>
<evidence type="ECO:0000259" key="3">
    <source>
        <dbReference type="Pfam" id="PF00144"/>
    </source>
</evidence>
<organism evidence="4 5">
    <name type="scientific">Sporothrix schenckii (strain ATCC 58251 / de Perez 2211183)</name>
    <name type="common">Rose-picker's disease fungus</name>
    <dbReference type="NCBI Taxonomy" id="1391915"/>
    <lineage>
        <taxon>Eukaryota</taxon>
        <taxon>Fungi</taxon>
        <taxon>Dikarya</taxon>
        <taxon>Ascomycota</taxon>
        <taxon>Pezizomycotina</taxon>
        <taxon>Sordariomycetes</taxon>
        <taxon>Sordariomycetidae</taxon>
        <taxon>Ophiostomatales</taxon>
        <taxon>Ophiostomataceae</taxon>
        <taxon>Sporothrix</taxon>
    </lineage>
</organism>
<evidence type="ECO:0000313" key="4">
    <source>
        <dbReference type="EMBL" id="ERT01016.1"/>
    </source>
</evidence>
<dbReference type="eggNOG" id="ENOG502QTJD">
    <property type="taxonomic scope" value="Eukaryota"/>
</dbReference>
<protein>
    <recommendedName>
        <fullName evidence="3">Beta-lactamase-related domain-containing protein</fullName>
    </recommendedName>
</protein>
<accession>U7Q2T3</accession>
<proteinExistence type="inferred from homology"/>
<dbReference type="OrthoDB" id="428260at2759"/>
<dbReference type="PANTHER" id="PTHR43283:SF17">
    <property type="entry name" value="(LOVD), PUTATIVE (AFU_ORTHOLOGUE AFUA_5G00920)-RELATED"/>
    <property type="match status" value="1"/>
</dbReference>
<dbReference type="STRING" id="1391915.U7Q2T3"/>
<dbReference type="InterPro" id="IPR001466">
    <property type="entry name" value="Beta-lactam-related"/>
</dbReference>
<dbReference type="Proteomes" id="UP000018087">
    <property type="component" value="Unassembled WGS sequence"/>
</dbReference>
<gene>
    <name evidence="4" type="ORF">HMPREF1624_02252</name>
</gene>
<evidence type="ECO:0000256" key="1">
    <source>
        <dbReference type="ARBA" id="ARBA00009009"/>
    </source>
</evidence>
<evidence type="ECO:0000313" key="5">
    <source>
        <dbReference type="Proteomes" id="UP000018087"/>
    </source>
</evidence>
<dbReference type="GO" id="GO:0016787">
    <property type="term" value="F:hydrolase activity"/>
    <property type="evidence" value="ECO:0007669"/>
    <property type="project" value="UniProtKB-KW"/>
</dbReference>
<keyword evidence="2" id="KW-0378">Hydrolase</keyword>
<dbReference type="Pfam" id="PF00144">
    <property type="entry name" value="Beta-lactamase"/>
    <property type="match status" value="1"/>
</dbReference>
<evidence type="ECO:0000256" key="2">
    <source>
        <dbReference type="ARBA" id="ARBA00022801"/>
    </source>
</evidence>
<dbReference type="SUPFAM" id="SSF56601">
    <property type="entry name" value="beta-lactamase/transpeptidase-like"/>
    <property type="match status" value="1"/>
</dbReference>
<name>U7Q2T3_SPOS1</name>